<name>A0A485KJ04_9STRA</name>
<reference evidence="1" key="2">
    <citation type="submission" date="2019-06" db="EMBL/GenBank/DDBJ databases">
        <title>Genomics analysis of Aphanomyces spp. identifies a new class of oomycete effector associated with host adaptation.</title>
        <authorList>
            <person name="Gaulin E."/>
        </authorList>
    </citation>
    <scope>NUCLEOTIDE SEQUENCE</scope>
    <source>
        <strain evidence="1">CBS 578.67</strain>
    </source>
</reference>
<evidence type="ECO:0000313" key="2">
    <source>
        <dbReference type="EMBL" id="VFT84821.1"/>
    </source>
</evidence>
<dbReference type="Proteomes" id="UP000332933">
    <property type="component" value="Unassembled WGS sequence"/>
</dbReference>
<evidence type="ECO:0000313" key="1">
    <source>
        <dbReference type="EMBL" id="KAF0701647.1"/>
    </source>
</evidence>
<dbReference type="InterPro" id="IPR036770">
    <property type="entry name" value="Ankyrin_rpt-contain_sf"/>
</dbReference>
<reference evidence="2 3" key="1">
    <citation type="submission" date="2019-03" db="EMBL/GenBank/DDBJ databases">
        <authorList>
            <person name="Gaulin E."/>
            <person name="Dumas B."/>
        </authorList>
    </citation>
    <scope>NUCLEOTIDE SEQUENCE [LARGE SCALE GENOMIC DNA]</scope>
    <source>
        <strain evidence="2">CBS 568.67</strain>
    </source>
</reference>
<dbReference type="SUPFAM" id="SSF48403">
    <property type="entry name" value="Ankyrin repeat"/>
    <property type="match status" value="1"/>
</dbReference>
<dbReference type="EMBL" id="CAADRA010005020">
    <property type="protein sequence ID" value="VFT84821.1"/>
    <property type="molecule type" value="Genomic_DNA"/>
</dbReference>
<protein>
    <submittedName>
        <fullName evidence="2">Aste57867_7928 protein</fullName>
    </submittedName>
</protein>
<organism evidence="2 3">
    <name type="scientific">Aphanomyces stellatus</name>
    <dbReference type="NCBI Taxonomy" id="120398"/>
    <lineage>
        <taxon>Eukaryota</taxon>
        <taxon>Sar</taxon>
        <taxon>Stramenopiles</taxon>
        <taxon>Oomycota</taxon>
        <taxon>Saprolegniomycetes</taxon>
        <taxon>Saprolegniales</taxon>
        <taxon>Verrucalvaceae</taxon>
        <taxon>Aphanomyces</taxon>
    </lineage>
</organism>
<evidence type="ECO:0000313" key="3">
    <source>
        <dbReference type="Proteomes" id="UP000332933"/>
    </source>
</evidence>
<keyword evidence="3" id="KW-1185">Reference proteome</keyword>
<proteinExistence type="predicted"/>
<dbReference type="EMBL" id="VJMH01004999">
    <property type="protein sequence ID" value="KAF0701647.1"/>
    <property type="molecule type" value="Genomic_DNA"/>
</dbReference>
<accession>A0A485KJ04</accession>
<gene>
    <name evidence="2" type="primary">Aste57867_7928</name>
    <name evidence="1" type="ORF">As57867_007898</name>
    <name evidence="2" type="ORF">ASTE57867_7928</name>
</gene>
<dbReference type="AlphaFoldDB" id="A0A485KJ04"/>
<sequence>MDTTPEPTRSTKKARHIYCQASHGTLPWSPALMPTITSFQRGVPPDMLTFTNHEQFPPPSLWQCPMNGSSIRTPEFRDKVHTAFAPWLHLHGYSRLRKLFECVPVMRLAVTEYAIWQGDLSLLHHLDALFGIHTFGGQLLDIAVAMDNMDILAFLNSRGHCGLSDNASRMAFLSANYRMLHYLKHIQWPETASMSPNNDIRGEVLNDPCPLGDLACLEKCERFFVRNHWRMEAAAMNGDWDIVLKMVRAGVRANDGPFIMAIKQGELDALRSLATSQENGNAFAMQVATEWGHPEIATWLMAVDPVVE</sequence>